<accession>A0A016T6Q5</accession>
<dbReference type="AlphaFoldDB" id="A0A016T6Q5"/>
<name>A0A016T6Q5_9BILA</name>
<comment type="caution">
    <text evidence="1">The sequence shown here is derived from an EMBL/GenBank/DDBJ whole genome shotgun (WGS) entry which is preliminary data.</text>
</comment>
<reference evidence="2" key="1">
    <citation type="journal article" date="2015" name="Nat. Genet.">
        <title>The genome and transcriptome of the zoonotic hookworm Ancylostoma ceylanicum identify infection-specific gene families.</title>
        <authorList>
            <person name="Schwarz E.M."/>
            <person name="Hu Y."/>
            <person name="Antoshechkin I."/>
            <person name="Miller M.M."/>
            <person name="Sternberg P.W."/>
            <person name="Aroian R.V."/>
        </authorList>
    </citation>
    <scope>NUCLEOTIDE SEQUENCE</scope>
    <source>
        <strain evidence="2">HY135</strain>
    </source>
</reference>
<protein>
    <submittedName>
        <fullName evidence="1">Uncharacterized protein</fullName>
    </submittedName>
</protein>
<keyword evidence="2" id="KW-1185">Reference proteome</keyword>
<evidence type="ECO:0000313" key="1">
    <source>
        <dbReference type="EMBL" id="EYB98326.1"/>
    </source>
</evidence>
<gene>
    <name evidence="1" type="primary">Acey_s0132.g1718</name>
    <name evidence="1" type="ORF">Y032_0132g1718</name>
</gene>
<dbReference type="Proteomes" id="UP000024635">
    <property type="component" value="Unassembled WGS sequence"/>
</dbReference>
<dbReference type="EMBL" id="JARK01001468">
    <property type="protein sequence ID" value="EYB98326.1"/>
    <property type="molecule type" value="Genomic_DNA"/>
</dbReference>
<sequence>MYWLPATAATSGEHFLPVCSVRSSVIYVFVREFAPADWYAPRHGKQVKRPFWDISSKRCNQHIEEVRNMLIAQTRIRGGPRL</sequence>
<organism evidence="1 2">
    <name type="scientific">Ancylostoma ceylanicum</name>
    <dbReference type="NCBI Taxonomy" id="53326"/>
    <lineage>
        <taxon>Eukaryota</taxon>
        <taxon>Metazoa</taxon>
        <taxon>Ecdysozoa</taxon>
        <taxon>Nematoda</taxon>
        <taxon>Chromadorea</taxon>
        <taxon>Rhabditida</taxon>
        <taxon>Rhabditina</taxon>
        <taxon>Rhabditomorpha</taxon>
        <taxon>Strongyloidea</taxon>
        <taxon>Ancylostomatidae</taxon>
        <taxon>Ancylostomatinae</taxon>
        <taxon>Ancylostoma</taxon>
    </lineage>
</organism>
<proteinExistence type="predicted"/>
<evidence type="ECO:0000313" key="2">
    <source>
        <dbReference type="Proteomes" id="UP000024635"/>
    </source>
</evidence>